<dbReference type="PANTHER" id="PTHR43976">
    <property type="entry name" value="SHORT CHAIN DEHYDROGENASE"/>
    <property type="match status" value="1"/>
</dbReference>
<protein>
    <submittedName>
        <fullName evidence="4">Short-chain dehydrogenase/reductase-like protein SDR</fullName>
    </submittedName>
</protein>
<dbReference type="PRINTS" id="PR00081">
    <property type="entry name" value="GDHRDH"/>
</dbReference>
<dbReference type="CDD" id="cd05374">
    <property type="entry name" value="17beta-HSD-like_SDR_c"/>
    <property type="match status" value="1"/>
</dbReference>
<dbReference type="InterPro" id="IPR051911">
    <property type="entry name" value="SDR_oxidoreductase"/>
</dbReference>
<evidence type="ECO:0000313" key="4">
    <source>
        <dbReference type="EMBL" id="KAK0641723.1"/>
    </source>
</evidence>
<dbReference type="GO" id="GO:0016491">
    <property type="term" value="F:oxidoreductase activity"/>
    <property type="evidence" value="ECO:0007669"/>
    <property type="project" value="UniProtKB-KW"/>
</dbReference>
<dbReference type="EMBL" id="JAULSV010000006">
    <property type="protein sequence ID" value="KAK0641723.1"/>
    <property type="molecule type" value="Genomic_DNA"/>
</dbReference>
<dbReference type="PRINTS" id="PR00080">
    <property type="entry name" value="SDRFAMILY"/>
</dbReference>
<dbReference type="PANTHER" id="PTHR43976:SF16">
    <property type="entry name" value="SHORT-CHAIN DEHYDROGENASE_REDUCTASE FAMILY PROTEIN"/>
    <property type="match status" value="1"/>
</dbReference>
<comment type="similarity">
    <text evidence="1 3">Belongs to the short-chain dehydrogenases/reductases (SDR) family.</text>
</comment>
<dbReference type="InterPro" id="IPR036291">
    <property type="entry name" value="NAD(P)-bd_dom_sf"/>
</dbReference>
<dbReference type="InterPro" id="IPR002347">
    <property type="entry name" value="SDR_fam"/>
</dbReference>
<dbReference type="SUPFAM" id="SSF51735">
    <property type="entry name" value="NAD(P)-binding Rossmann-fold domains"/>
    <property type="match status" value="1"/>
</dbReference>
<comment type="caution">
    <text evidence="4">The sequence shown here is derived from an EMBL/GenBank/DDBJ whole genome shotgun (WGS) entry which is preliminary data.</text>
</comment>
<dbReference type="Pfam" id="PF00106">
    <property type="entry name" value="adh_short"/>
    <property type="match status" value="1"/>
</dbReference>
<name>A0AA40CLD3_9PEZI</name>
<sequence>MNGTKQPYDLPEDAVWFITGCSSGIGRALAEHVVSQNQRLVATARQISALSYLPNNSPNVLKLSLDVSSPTSIDAAVATALSRFHRLDVVVNNAGYAIYGDTENASLDTAHKLMETNFWGTVGLTTHAMRIMREQRPQGGVVMNVTSQGGRTAYQGHAFYHASKFAVEGFTESVSKEVLPKWNIHFCLIEPGGVKTGYVDKGMVMIPNHPAYGDDSPTRVLERYIKDPEMSKSWADAGKVAETMWEVVNEGGDIPLRVPLGPDAWAGLMAENEQQRKELEAGKERAIKVGNAGQAESIAFLINQK</sequence>
<proteinExistence type="inferred from homology"/>
<keyword evidence="5" id="KW-1185">Reference proteome</keyword>
<keyword evidence="2" id="KW-0560">Oxidoreductase</keyword>
<evidence type="ECO:0000256" key="2">
    <source>
        <dbReference type="ARBA" id="ARBA00023002"/>
    </source>
</evidence>
<gene>
    <name evidence="4" type="ORF">B0T16DRAFT_461761</name>
</gene>
<dbReference type="AlphaFoldDB" id="A0AA40CLD3"/>
<dbReference type="Proteomes" id="UP001174936">
    <property type="component" value="Unassembled WGS sequence"/>
</dbReference>
<evidence type="ECO:0000313" key="5">
    <source>
        <dbReference type="Proteomes" id="UP001174936"/>
    </source>
</evidence>
<evidence type="ECO:0000256" key="3">
    <source>
        <dbReference type="RuleBase" id="RU000363"/>
    </source>
</evidence>
<accession>A0AA40CLD3</accession>
<evidence type="ECO:0000256" key="1">
    <source>
        <dbReference type="ARBA" id="ARBA00006484"/>
    </source>
</evidence>
<dbReference type="Gene3D" id="3.40.50.720">
    <property type="entry name" value="NAD(P)-binding Rossmann-like Domain"/>
    <property type="match status" value="1"/>
</dbReference>
<reference evidence="4" key="1">
    <citation type="submission" date="2023-06" db="EMBL/GenBank/DDBJ databases">
        <title>Genome-scale phylogeny and comparative genomics of the fungal order Sordariales.</title>
        <authorList>
            <consortium name="Lawrence Berkeley National Laboratory"/>
            <person name="Hensen N."/>
            <person name="Bonometti L."/>
            <person name="Westerberg I."/>
            <person name="Brannstrom I.O."/>
            <person name="Guillou S."/>
            <person name="Cros-Aarteil S."/>
            <person name="Calhoun S."/>
            <person name="Haridas S."/>
            <person name="Kuo A."/>
            <person name="Mondo S."/>
            <person name="Pangilinan J."/>
            <person name="Riley R."/>
            <person name="Labutti K."/>
            <person name="Andreopoulos B."/>
            <person name="Lipzen A."/>
            <person name="Chen C."/>
            <person name="Yanf M."/>
            <person name="Daum C."/>
            <person name="Ng V."/>
            <person name="Clum A."/>
            <person name="Steindorff A."/>
            <person name="Ohm R."/>
            <person name="Martin F."/>
            <person name="Silar P."/>
            <person name="Natvig D."/>
            <person name="Lalanne C."/>
            <person name="Gautier V."/>
            <person name="Ament-Velasquez S.L."/>
            <person name="Kruys A."/>
            <person name="Hutchinson M.I."/>
            <person name="Powell A.J."/>
            <person name="Barry K."/>
            <person name="Miller A.N."/>
            <person name="Grigoriev I.V."/>
            <person name="Debuchy R."/>
            <person name="Gladieux P."/>
            <person name="Thoren M.H."/>
            <person name="Johannesson H."/>
        </authorList>
    </citation>
    <scope>NUCLEOTIDE SEQUENCE</scope>
    <source>
        <strain evidence="4">SMH2532-1</strain>
    </source>
</reference>
<organism evidence="4 5">
    <name type="scientific">Cercophora newfieldiana</name>
    <dbReference type="NCBI Taxonomy" id="92897"/>
    <lineage>
        <taxon>Eukaryota</taxon>
        <taxon>Fungi</taxon>
        <taxon>Dikarya</taxon>
        <taxon>Ascomycota</taxon>
        <taxon>Pezizomycotina</taxon>
        <taxon>Sordariomycetes</taxon>
        <taxon>Sordariomycetidae</taxon>
        <taxon>Sordariales</taxon>
        <taxon>Lasiosphaeriaceae</taxon>
        <taxon>Cercophora</taxon>
    </lineage>
</organism>